<name>A0D3H7_PARTE</name>
<evidence type="ECO:0000256" key="1">
    <source>
        <dbReference type="SAM" id="Phobius"/>
    </source>
</evidence>
<dbReference type="Proteomes" id="UP000000600">
    <property type="component" value="Unassembled WGS sequence"/>
</dbReference>
<feature type="transmembrane region" description="Helical" evidence="1">
    <location>
        <begin position="540"/>
        <end position="561"/>
    </location>
</feature>
<proteinExistence type="predicted"/>
<feature type="transmembrane region" description="Helical" evidence="1">
    <location>
        <begin position="153"/>
        <end position="172"/>
    </location>
</feature>
<keyword evidence="3" id="KW-1185">Reference proteome</keyword>
<dbReference type="OMA" id="FDQVCEC"/>
<keyword evidence="1" id="KW-0472">Membrane</keyword>
<dbReference type="AlphaFoldDB" id="A0D3H7"/>
<sequence length="648" mass="75880">MSSVQKELDNSNCNGRGLYFDQVCECDLGYFGTECSQKLEDIHVVSYYAFIGFFLILFIVLLILTAKQLHLSVKTNKIPQYQRYFSNNNSIQRIKLSEEFSRFPIKLHFVFNGIVQYFKNLVAFLGSFQTICNINHKKQDYDKRVFERILAEVVYTILFYIYGILLMVWYTMYDEISFNISERNKKSKLQLLFGDELKVETRKWIFVYYKDIMKIRLFFVLLIQLTISTLNGLRLSQKYKTILYIAYSILLLNFMQYLSTIQSSFILEFYIYGRSLNQCIESQLRKLDGDSDKEIQEKSGQVNQQQQIVYSKNSFGIQQEEQLQSPETQDQQVLRISSQSECEDNNEQIQAQRAFLSVERYHLTNIKKSVSFKKQLNTIKEIPNELSNVKVVQSSQNLETENELQKSNLKTIVSEDSQSSKEEGAIHQKMNSCLLKEDDNVQESIPWDIQKNRQNIRNIKTMQIKIVEKTKQQVSEIKKFKKATIKNINREALFDTQQNEDRKSKILSAEDFQTEMQAEQKQIKTANLNADKNVIIKIQILIYAGVFLEICFGLLSIVILLTDLLKTPTGTLCYLYISAMLQYLSLMAVLKLFKDVRSPEVLNLIWIQKVGNGKNKVNQKFFFTIPQLQTKVDDSKKKFEQRINLHIR</sequence>
<keyword evidence="1" id="KW-1133">Transmembrane helix</keyword>
<organism evidence="2 3">
    <name type="scientific">Paramecium tetraurelia</name>
    <dbReference type="NCBI Taxonomy" id="5888"/>
    <lineage>
        <taxon>Eukaryota</taxon>
        <taxon>Sar</taxon>
        <taxon>Alveolata</taxon>
        <taxon>Ciliophora</taxon>
        <taxon>Intramacronucleata</taxon>
        <taxon>Oligohymenophorea</taxon>
        <taxon>Peniculida</taxon>
        <taxon>Parameciidae</taxon>
        <taxon>Paramecium</taxon>
    </lineage>
</organism>
<protein>
    <recommendedName>
        <fullName evidence="4">EGF-like domain-containing protein</fullName>
    </recommendedName>
</protein>
<dbReference type="EMBL" id="CT868274">
    <property type="protein sequence ID" value="CAK77594.1"/>
    <property type="molecule type" value="Genomic_DNA"/>
</dbReference>
<evidence type="ECO:0000313" key="2">
    <source>
        <dbReference type="EMBL" id="CAK77594.1"/>
    </source>
</evidence>
<dbReference type="RefSeq" id="XP_001444991.1">
    <property type="nucleotide sequence ID" value="XM_001444954.1"/>
</dbReference>
<dbReference type="eggNOG" id="ENOG502SYI2">
    <property type="taxonomic scope" value="Eukaryota"/>
</dbReference>
<dbReference type="HOGENOM" id="CLU_428644_0_0_1"/>
<feature type="transmembrane region" description="Helical" evidence="1">
    <location>
        <begin position="47"/>
        <end position="66"/>
    </location>
</feature>
<gene>
    <name evidence="2" type="ORF">GSPATT00013082001</name>
</gene>
<dbReference type="GeneID" id="5030776"/>
<feature type="transmembrane region" description="Helical" evidence="1">
    <location>
        <begin position="573"/>
        <end position="593"/>
    </location>
</feature>
<evidence type="ECO:0000313" key="3">
    <source>
        <dbReference type="Proteomes" id="UP000000600"/>
    </source>
</evidence>
<dbReference type="OrthoDB" id="306386at2759"/>
<accession>A0D3H7</accession>
<reference evidence="2 3" key="1">
    <citation type="journal article" date="2006" name="Nature">
        <title>Global trends of whole-genome duplications revealed by the ciliate Paramecium tetraurelia.</title>
        <authorList>
            <consortium name="Genoscope"/>
            <person name="Aury J.-M."/>
            <person name="Jaillon O."/>
            <person name="Duret L."/>
            <person name="Noel B."/>
            <person name="Jubin C."/>
            <person name="Porcel B.M."/>
            <person name="Segurens B."/>
            <person name="Daubin V."/>
            <person name="Anthouard V."/>
            <person name="Aiach N."/>
            <person name="Arnaiz O."/>
            <person name="Billaut A."/>
            <person name="Beisson J."/>
            <person name="Blanc I."/>
            <person name="Bouhouche K."/>
            <person name="Camara F."/>
            <person name="Duharcourt S."/>
            <person name="Guigo R."/>
            <person name="Gogendeau D."/>
            <person name="Katinka M."/>
            <person name="Keller A.-M."/>
            <person name="Kissmehl R."/>
            <person name="Klotz C."/>
            <person name="Koll F."/>
            <person name="Le Moue A."/>
            <person name="Lepere C."/>
            <person name="Malinsky S."/>
            <person name="Nowacki M."/>
            <person name="Nowak J.K."/>
            <person name="Plattner H."/>
            <person name="Poulain J."/>
            <person name="Ruiz F."/>
            <person name="Serrano V."/>
            <person name="Zagulski M."/>
            <person name="Dessen P."/>
            <person name="Betermier M."/>
            <person name="Weissenbach J."/>
            <person name="Scarpelli C."/>
            <person name="Schachter V."/>
            <person name="Sperling L."/>
            <person name="Meyer E."/>
            <person name="Cohen J."/>
            <person name="Wincker P."/>
        </authorList>
    </citation>
    <scope>NUCLEOTIDE SEQUENCE [LARGE SCALE GENOMIC DNA]</scope>
    <source>
        <strain evidence="2 3">Stock d4-2</strain>
    </source>
</reference>
<evidence type="ECO:0008006" key="4">
    <source>
        <dbReference type="Google" id="ProtNLM"/>
    </source>
</evidence>
<dbReference type="InParanoid" id="A0D3H7"/>
<keyword evidence="1" id="KW-0812">Transmembrane</keyword>
<dbReference type="KEGG" id="ptm:GSPATT00013082001"/>
<feature type="transmembrane region" description="Helical" evidence="1">
    <location>
        <begin position="212"/>
        <end position="230"/>
    </location>
</feature>